<evidence type="ECO:0000313" key="18">
    <source>
        <dbReference type="EMBL" id="CAH1101230.1"/>
    </source>
</evidence>
<reference evidence="18" key="1">
    <citation type="submission" date="2022-01" db="EMBL/GenBank/DDBJ databases">
        <authorList>
            <person name="King R."/>
        </authorList>
    </citation>
    <scope>NUCLEOTIDE SEQUENCE</scope>
</reference>
<keyword evidence="4" id="KW-0874">Quinone</keyword>
<keyword evidence="7" id="KW-0560">Oxidoreductase</keyword>
<keyword evidence="3" id="KW-0285">Flavoprotein</keyword>
<dbReference type="EC" id="1.8.5.8" evidence="14"/>
<gene>
    <name evidence="18" type="ORF">PSYICH_LOCUS2567</name>
</gene>
<comment type="similarity">
    <text evidence="13">Belongs to the SQRD family.</text>
</comment>
<evidence type="ECO:0000256" key="3">
    <source>
        <dbReference type="ARBA" id="ARBA00022630"/>
    </source>
</evidence>
<keyword evidence="5" id="KW-0274">FAD</keyword>
<dbReference type="PANTHER" id="PTHR10632:SF2">
    <property type="entry name" value="SULFIDE:QUINONE OXIDOREDUCTASE, MITOCHONDRIAL"/>
    <property type="match status" value="1"/>
</dbReference>
<keyword evidence="8" id="KW-0496">Mitochondrion</keyword>
<evidence type="ECO:0000256" key="12">
    <source>
        <dbReference type="ARBA" id="ARBA00059167"/>
    </source>
</evidence>
<evidence type="ECO:0000256" key="14">
    <source>
        <dbReference type="ARBA" id="ARBA00066447"/>
    </source>
</evidence>
<evidence type="ECO:0000256" key="6">
    <source>
        <dbReference type="ARBA" id="ARBA00022946"/>
    </source>
</evidence>
<dbReference type="SUPFAM" id="SSF51905">
    <property type="entry name" value="FAD/NAD(P)-binding domain"/>
    <property type="match status" value="2"/>
</dbReference>
<sequence length="440" mass="49573">MMFRNVQKILGQGKRHFSVTTIKNDKFSCKLLVVGGGAGGCATAAKFSKVLNKNDLIVLEPSEYHYYQPLFTLVGAGIKNLEDSRRKEKDVLPKNCTWVKDKAAEYDPEKNRVYTEKGHTIEYDYLLVAVGLELRYDKIPGLLEALETPTNVCSVYSPKYASHTYEVLKKLSSGHAVFTFPNTTLKCPGAPQKICYLTEHYLRKHNRRNNVQVTYNTTLPVIFGVKAYADVLWKICQERDINVNVRTSLVKVDAEKNEAVFENLDNPEEKKTVQFSMLHVTPPMASPESLSKNKQLTNALGFVDVDKHNLQHVRYKNVFAIGDCGSTTNAKTAAAAAAQTNVVYQHLSAVMKGAPAPQIAYDGYGSCPLVTGGNKAILAEFDYDFVPLETFPFNQAKEMYSIYYLKKNFMPSLYWHLMLNGYWNGPGLFRKIMHFGLNKK</sequence>
<dbReference type="InterPro" id="IPR036188">
    <property type="entry name" value="FAD/NAD-bd_sf"/>
</dbReference>
<evidence type="ECO:0000256" key="9">
    <source>
        <dbReference type="ARBA" id="ARBA00051038"/>
    </source>
</evidence>
<dbReference type="GO" id="GO:0048038">
    <property type="term" value="F:quinone binding"/>
    <property type="evidence" value="ECO:0007669"/>
    <property type="project" value="UniProtKB-KW"/>
</dbReference>
<evidence type="ECO:0000256" key="16">
    <source>
        <dbReference type="ARBA" id="ARBA00082958"/>
    </source>
</evidence>
<keyword evidence="6" id="KW-0809">Transit peptide</keyword>
<evidence type="ECO:0000256" key="4">
    <source>
        <dbReference type="ARBA" id="ARBA00022719"/>
    </source>
</evidence>
<comment type="cofactor">
    <cofactor evidence="1">
        <name>FAD</name>
        <dbReference type="ChEBI" id="CHEBI:57692"/>
    </cofactor>
</comment>
<evidence type="ECO:0000256" key="11">
    <source>
        <dbReference type="ARBA" id="ARBA00052986"/>
    </source>
</evidence>
<evidence type="ECO:0000313" key="19">
    <source>
        <dbReference type="Proteomes" id="UP001153636"/>
    </source>
</evidence>
<evidence type="ECO:0000256" key="13">
    <source>
        <dbReference type="ARBA" id="ARBA00060891"/>
    </source>
</evidence>
<evidence type="ECO:0000256" key="15">
    <source>
        <dbReference type="ARBA" id="ARBA00070160"/>
    </source>
</evidence>
<dbReference type="GO" id="GO:0005739">
    <property type="term" value="C:mitochondrion"/>
    <property type="evidence" value="ECO:0007669"/>
    <property type="project" value="UniProtKB-SubCell"/>
</dbReference>
<dbReference type="PANTHER" id="PTHR10632">
    <property type="entry name" value="SULFIDE:QUINONE OXIDOREDUCTASE"/>
    <property type="match status" value="1"/>
</dbReference>
<comment type="catalytic activity">
    <reaction evidence="9">
        <text>ubiquinone-10 + hydrogen sulfide + sulfite + 2 H(+) = ubiquinol-10 + thiosulfate</text>
        <dbReference type="Rhea" id="RHEA:38359"/>
        <dbReference type="ChEBI" id="CHEBI:15378"/>
        <dbReference type="ChEBI" id="CHEBI:17359"/>
        <dbReference type="ChEBI" id="CHEBI:29919"/>
        <dbReference type="ChEBI" id="CHEBI:33542"/>
        <dbReference type="ChEBI" id="CHEBI:46245"/>
        <dbReference type="ChEBI" id="CHEBI:64183"/>
    </reaction>
    <physiologicalReaction direction="left-to-right" evidence="9">
        <dbReference type="Rhea" id="RHEA:38360"/>
    </physiologicalReaction>
</comment>
<evidence type="ECO:0000256" key="5">
    <source>
        <dbReference type="ARBA" id="ARBA00022827"/>
    </source>
</evidence>
<evidence type="ECO:0000259" key="17">
    <source>
        <dbReference type="Pfam" id="PF07992"/>
    </source>
</evidence>
<proteinExistence type="inferred from homology"/>
<protein>
    <recommendedName>
        <fullName evidence="15">Sulfide:quinone oxidoreductase, mitochondrial</fullName>
        <ecNumber evidence="14">1.8.5.8</ecNumber>
    </recommendedName>
    <alternativeName>
        <fullName evidence="16">Sulfide quinone oxidoreductase</fullName>
    </alternativeName>
</protein>
<accession>A0A9P0CJX7</accession>
<comment type="subcellular location">
    <subcellularLocation>
        <location evidence="2">Mitochondrion</location>
    </subcellularLocation>
</comment>
<name>A0A9P0CJX7_9CUCU</name>
<dbReference type="GO" id="GO:0070221">
    <property type="term" value="P:sulfide oxidation, using sulfide:quinone oxidoreductase"/>
    <property type="evidence" value="ECO:0007669"/>
    <property type="project" value="TreeGrafter"/>
</dbReference>
<comment type="catalytic activity">
    <reaction evidence="11">
        <text>a quinone + hydrogen sulfide + glutathione + H(+) = S-sulfanylglutathione + a quinol</text>
        <dbReference type="Rhea" id="RHEA:55156"/>
        <dbReference type="ChEBI" id="CHEBI:15378"/>
        <dbReference type="ChEBI" id="CHEBI:24646"/>
        <dbReference type="ChEBI" id="CHEBI:29919"/>
        <dbReference type="ChEBI" id="CHEBI:57925"/>
        <dbReference type="ChEBI" id="CHEBI:58905"/>
        <dbReference type="ChEBI" id="CHEBI:132124"/>
        <dbReference type="EC" id="1.8.5.8"/>
    </reaction>
    <physiologicalReaction direction="left-to-right" evidence="11">
        <dbReference type="Rhea" id="RHEA:55157"/>
    </physiologicalReaction>
</comment>
<dbReference type="Pfam" id="PF07992">
    <property type="entry name" value="Pyr_redox_2"/>
    <property type="match status" value="1"/>
</dbReference>
<keyword evidence="19" id="KW-1185">Reference proteome</keyword>
<dbReference type="Proteomes" id="UP001153636">
    <property type="component" value="Chromosome 11"/>
</dbReference>
<comment type="function">
    <text evidence="12">Catalyzes the oxidation of hydrogen sulfide with the help of a quinone, such as ubiquinone-10, giving rise to thiosulfate and ultimately to sulfane (molecular sulfur) atoms. Requires an additional electron acceptor; can use sulfite, sulfide or cyanide (in vitro). It is believed the in vivo electron acceptor is glutathione.</text>
</comment>
<dbReference type="Gene3D" id="3.50.50.100">
    <property type="match status" value="1"/>
</dbReference>
<evidence type="ECO:0000256" key="7">
    <source>
        <dbReference type="ARBA" id="ARBA00023002"/>
    </source>
</evidence>
<dbReference type="GO" id="GO:0070224">
    <property type="term" value="F:sulfide:quinone oxidoreductase activity"/>
    <property type="evidence" value="ECO:0007669"/>
    <property type="project" value="TreeGrafter"/>
</dbReference>
<dbReference type="EMBL" id="OV651823">
    <property type="protein sequence ID" value="CAH1101230.1"/>
    <property type="molecule type" value="Genomic_DNA"/>
</dbReference>
<dbReference type="OrthoDB" id="5376590at2759"/>
<organism evidence="18 19">
    <name type="scientific">Psylliodes chrysocephalus</name>
    <dbReference type="NCBI Taxonomy" id="3402493"/>
    <lineage>
        <taxon>Eukaryota</taxon>
        <taxon>Metazoa</taxon>
        <taxon>Ecdysozoa</taxon>
        <taxon>Arthropoda</taxon>
        <taxon>Hexapoda</taxon>
        <taxon>Insecta</taxon>
        <taxon>Pterygota</taxon>
        <taxon>Neoptera</taxon>
        <taxon>Endopterygota</taxon>
        <taxon>Coleoptera</taxon>
        <taxon>Polyphaga</taxon>
        <taxon>Cucujiformia</taxon>
        <taxon>Chrysomeloidea</taxon>
        <taxon>Chrysomelidae</taxon>
        <taxon>Galerucinae</taxon>
        <taxon>Alticini</taxon>
        <taxon>Psylliodes</taxon>
    </lineage>
</organism>
<feature type="domain" description="FAD/NAD(P)-binding" evidence="17">
    <location>
        <begin position="30"/>
        <end position="144"/>
    </location>
</feature>
<dbReference type="GO" id="GO:0071949">
    <property type="term" value="F:FAD binding"/>
    <property type="evidence" value="ECO:0007669"/>
    <property type="project" value="TreeGrafter"/>
</dbReference>
<evidence type="ECO:0000256" key="2">
    <source>
        <dbReference type="ARBA" id="ARBA00004173"/>
    </source>
</evidence>
<dbReference type="AlphaFoldDB" id="A0A9P0CJX7"/>
<dbReference type="GO" id="GO:0106436">
    <property type="term" value="F:glutathione-dependent sulfide quinone oxidoreductase activity"/>
    <property type="evidence" value="ECO:0007669"/>
    <property type="project" value="UniProtKB-EC"/>
</dbReference>
<dbReference type="FunFam" id="3.50.50.60:FF:000034">
    <property type="entry name" value="sulfide:quinone oxidoreductase, mitochondrial"/>
    <property type="match status" value="1"/>
</dbReference>
<evidence type="ECO:0000256" key="1">
    <source>
        <dbReference type="ARBA" id="ARBA00001974"/>
    </source>
</evidence>
<evidence type="ECO:0000256" key="10">
    <source>
        <dbReference type="ARBA" id="ARBA00052810"/>
    </source>
</evidence>
<evidence type="ECO:0000256" key="8">
    <source>
        <dbReference type="ARBA" id="ARBA00023128"/>
    </source>
</evidence>
<dbReference type="InterPro" id="IPR023753">
    <property type="entry name" value="FAD/NAD-binding_dom"/>
</dbReference>
<dbReference type="InterPro" id="IPR015904">
    <property type="entry name" value="Sulphide_quinone_reductase"/>
</dbReference>
<comment type="catalytic activity">
    <reaction evidence="10">
        <text>ubiquinone-10 + hydrogen sulfide + glutathione + H(+) = S-sulfanylglutathione + ubiquinol-10</text>
        <dbReference type="Rhea" id="RHEA:62608"/>
        <dbReference type="ChEBI" id="CHEBI:15378"/>
        <dbReference type="ChEBI" id="CHEBI:29919"/>
        <dbReference type="ChEBI" id="CHEBI:46245"/>
        <dbReference type="ChEBI" id="CHEBI:57925"/>
        <dbReference type="ChEBI" id="CHEBI:58905"/>
        <dbReference type="ChEBI" id="CHEBI:64183"/>
    </reaction>
    <physiologicalReaction direction="left-to-right" evidence="10">
        <dbReference type="Rhea" id="RHEA:62609"/>
    </physiologicalReaction>
</comment>